<dbReference type="GO" id="GO:0004386">
    <property type="term" value="F:helicase activity"/>
    <property type="evidence" value="ECO:0007669"/>
    <property type="project" value="UniProtKB-KW"/>
</dbReference>
<dbReference type="Proteomes" id="UP000002506">
    <property type="component" value="Chromosome"/>
</dbReference>
<organism evidence="2 3">
    <name type="scientific">Dehalococcoides mccartyi (strain VS)</name>
    <dbReference type="NCBI Taxonomy" id="311424"/>
    <lineage>
        <taxon>Bacteria</taxon>
        <taxon>Bacillati</taxon>
        <taxon>Chloroflexota</taxon>
        <taxon>Dehalococcoidia</taxon>
        <taxon>Dehalococcoidales</taxon>
        <taxon>Dehalococcoidaceae</taxon>
        <taxon>Dehalococcoides</taxon>
    </lineage>
</organism>
<dbReference type="InterPro" id="IPR003959">
    <property type="entry name" value="ATPase_AAA_core"/>
</dbReference>
<keyword evidence="2" id="KW-0547">Nucleotide-binding</keyword>
<feature type="domain" description="ATPase AAA-type core" evidence="1">
    <location>
        <begin position="125"/>
        <end position="238"/>
    </location>
</feature>
<gene>
    <name evidence="2" type="ordered locus">DhcVS_222</name>
</gene>
<dbReference type="Pfam" id="PF00004">
    <property type="entry name" value="AAA"/>
    <property type="match status" value="1"/>
</dbReference>
<keyword evidence="2" id="KW-0067">ATP-binding</keyword>
<dbReference type="CDD" id="cd00009">
    <property type="entry name" value="AAA"/>
    <property type="match status" value="1"/>
</dbReference>
<dbReference type="InterPro" id="IPR027417">
    <property type="entry name" value="P-loop_NTPase"/>
</dbReference>
<dbReference type="eggNOG" id="COG0714">
    <property type="taxonomic scope" value="Bacteria"/>
</dbReference>
<dbReference type="AlphaFoldDB" id="D2BGD4"/>
<dbReference type="SUPFAM" id="SSF52540">
    <property type="entry name" value="P-loop containing nucleoside triphosphate hydrolases"/>
    <property type="match status" value="1"/>
</dbReference>
<evidence type="ECO:0000313" key="3">
    <source>
        <dbReference type="Proteomes" id="UP000002506"/>
    </source>
</evidence>
<sequence>MALVKEGDTELIMEIARFESSVDLEKDFRIGWSWRHVRIWPATLSRLFKDGYLDNVFRSNSFTGYKLTEKAKALVIANQEKDADDSQTAPLLNPSDDLFTDIIGHDDVKELLKATLLAEKPVHIMLTGPPALAKTLFLWDIEQTFGEQAIWLVGSATSKAGLWDLVAEREPKILLIDEMDKMNAVDMAALLTLMEGGRLVRAKRGRELDINNPLKVVAASNRLEKLSPELRSRFAIRKLNPYSRSEFLTVVKGVLVRKENLSEEMAQDIASRLDGISQDVRDAIRVARLAPQVGVDKAIGLLLGGETNVRQA</sequence>
<evidence type="ECO:0000313" key="2">
    <source>
        <dbReference type="EMBL" id="ACZ61384.1"/>
    </source>
</evidence>
<keyword evidence="2" id="KW-0378">Hydrolase</keyword>
<accession>D2BGD4</accession>
<dbReference type="GO" id="GO:0016887">
    <property type="term" value="F:ATP hydrolysis activity"/>
    <property type="evidence" value="ECO:0007669"/>
    <property type="project" value="InterPro"/>
</dbReference>
<reference evidence="2 3" key="1">
    <citation type="journal article" date="2009" name="PLoS Genet.">
        <title>Localized plasticity in the streamlined genomes of vinyl chloride respiring Dehalococcoides.</title>
        <authorList>
            <person name="McMurdie P.J."/>
            <person name="Behrens S.F."/>
            <person name="Muller J.A."/>
            <person name="Goke J."/>
            <person name="Ritalahti K.M."/>
            <person name="Wagner R."/>
            <person name="Goltsman E."/>
            <person name="Lapidus A."/>
            <person name="Holmes S."/>
            <person name="Loffler F.E."/>
            <person name="Spormann A.M."/>
        </authorList>
    </citation>
    <scope>NUCLEOTIDE SEQUENCE [LARGE SCALE GENOMIC DNA]</scope>
    <source>
        <strain evidence="2 3">VS</strain>
    </source>
</reference>
<dbReference type="KEGG" id="dev:DhcVS_222"/>
<protein>
    <submittedName>
        <fullName evidence="2">Holliday junction DNA helicase</fullName>
    </submittedName>
</protein>
<dbReference type="Gene3D" id="3.40.50.300">
    <property type="entry name" value="P-loop containing nucleotide triphosphate hydrolases"/>
    <property type="match status" value="1"/>
</dbReference>
<dbReference type="GO" id="GO:0005524">
    <property type="term" value="F:ATP binding"/>
    <property type="evidence" value="ECO:0007669"/>
    <property type="project" value="InterPro"/>
</dbReference>
<evidence type="ECO:0000259" key="1">
    <source>
        <dbReference type="Pfam" id="PF00004"/>
    </source>
</evidence>
<proteinExistence type="predicted"/>
<keyword evidence="2" id="KW-0347">Helicase</keyword>
<dbReference type="EMBL" id="CP001827">
    <property type="protein sequence ID" value="ACZ61384.1"/>
    <property type="molecule type" value="Genomic_DNA"/>
</dbReference>
<dbReference type="HOGENOM" id="CLU_920460_0_0_0"/>
<name>D2BGD4_DEHMV</name>